<dbReference type="EMBL" id="JASUBT010000002">
    <property type="protein sequence ID" value="MDL4935126.1"/>
    <property type="molecule type" value="Genomic_DNA"/>
</dbReference>
<dbReference type="Proteomes" id="UP000516696">
    <property type="component" value="Chromosome"/>
</dbReference>
<evidence type="ECO:0000313" key="9">
    <source>
        <dbReference type="Proteomes" id="UP001241571"/>
    </source>
</evidence>
<keyword evidence="2" id="KW-0732">Signal</keyword>
<evidence type="ECO:0000313" key="6">
    <source>
        <dbReference type="EMBL" id="QOG27614.1"/>
    </source>
</evidence>
<feature type="region of interest" description="Disordered" evidence="1">
    <location>
        <begin position="20"/>
        <end position="45"/>
    </location>
</feature>
<reference evidence="4 9" key="4">
    <citation type="submission" date="2023-06" db="EMBL/GenBank/DDBJ databases">
        <title>Acute promotion of culturable opportunistic pathogens and persistent increase of antibiotic resistance following antibiotic exposure in mouse gut microbiota.</title>
        <authorList>
            <person name="Li L."/>
            <person name="Wang B."/>
            <person name="Sun Y."/>
            <person name="Wang M."/>
            <person name="Xu H."/>
        </authorList>
    </citation>
    <scope>NUCLEOTIDE SEQUENCE [LARGE SCALE GENOMIC DNA]</scope>
    <source>
        <strain evidence="4 9">CRI2_2</strain>
    </source>
</reference>
<reference evidence="5" key="3">
    <citation type="submission" date="2023-03" db="EMBL/GenBank/DDBJ databases">
        <authorList>
            <person name="Shen W."/>
            <person name="Cai J."/>
        </authorList>
    </citation>
    <scope>NUCLEOTIDE SEQUENCE</scope>
    <source>
        <strain evidence="5">K69-2</strain>
    </source>
</reference>
<dbReference type="Proteomes" id="UP001241571">
    <property type="component" value="Unassembled WGS sequence"/>
</dbReference>
<evidence type="ECO:0000256" key="2">
    <source>
        <dbReference type="SAM" id="SignalP"/>
    </source>
</evidence>
<feature type="signal peptide" evidence="2">
    <location>
        <begin position="1"/>
        <end position="23"/>
    </location>
</feature>
<feature type="chain" id="PRO_5044378162" description="Lipoprotein" evidence="2">
    <location>
        <begin position="24"/>
        <end position="144"/>
    </location>
</feature>
<reference evidence="3 8" key="2">
    <citation type="submission" date="2020-06" db="EMBL/GenBank/DDBJ databases">
        <title>Crossreactivity between MHC class I-restricted antigens from cancer cells and an enterococcal bacteriophage.</title>
        <authorList>
            <person name="Fluckiger A."/>
            <person name="Daillere R."/>
            <person name="Sassi M."/>
            <person name="Cattoir V."/>
            <person name="Kroemer G."/>
            <person name="Zitvogel L."/>
        </authorList>
    </citation>
    <scope>NUCLEOTIDE SEQUENCE [LARGE SCALE GENOMIC DNA]</scope>
    <source>
        <strain evidence="3 8">EG4</strain>
    </source>
</reference>
<evidence type="ECO:0000256" key="1">
    <source>
        <dbReference type="SAM" id="MobiDB-lite"/>
    </source>
</evidence>
<sequence>MKKLTILGLALTTLLLASCGSPSDNDSMSETTKNDESTTNSTVESEATTIFTGVLQENATAGDNETIQIFLNDIEAVDDQETIVPNFQTDGVILHAPQESFEGQVSELTKGTTVQVTLSGLPVMTMSIPPQVPGNSIKTVEIVQ</sequence>
<reference evidence="6 7" key="1">
    <citation type="submission" date="2020-03" db="EMBL/GenBank/DDBJ databases">
        <title>Characterization of ganglioside-mimicking enterococci.</title>
        <authorList>
            <person name="Patry R.T."/>
            <person name="Nothaft H."/>
            <person name="Bridger R."/>
            <person name="Shajahan A."/>
            <person name="Huynh S."/>
            <person name="Sanchez S."/>
            <person name="Azadi P."/>
            <person name="Cooper K."/>
            <person name="Miller W.G."/>
            <person name="Parker C.T."/>
            <person name="Wells L."/>
            <person name="Szymanski C.M."/>
        </authorList>
    </citation>
    <scope>NUCLEOTIDE SEQUENCE [LARGE SCALE GENOMIC DNA]</scope>
    <source>
        <strain evidence="6 7">EGM181</strain>
    </source>
</reference>
<dbReference type="EMBL" id="JARPZN010000010">
    <property type="protein sequence ID" value="MDT2691071.1"/>
    <property type="molecule type" value="Genomic_DNA"/>
</dbReference>
<evidence type="ECO:0000313" key="8">
    <source>
        <dbReference type="Proteomes" id="UP000571857"/>
    </source>
</evidence>
<protein>
    <recommendedName>
        <fullName evidence="10">Lipoprotein</fullName>
    </recommendedName>
</protein>
<dbReference type="Proteomes" id="UP000571857">
    <property type="component" value="Unassembled WGS sequence"/>
</dbReference>
<dbReference type="AlphaFoldDB" id="A0A1V8YZ83"/>
<dbReference type="PROSITE" id="PS51257">
    <property type="entry name" value="PROKAR_LIPOPROTEIN"/>
    <property type="match status" value="1"/>
</dbReference>
<evidence type="ECO:0000313" key="4">
    <source>
        <dbReference type="EMBL" id="MDL4935126.1"/>
    </source>
</evidence>
<dbReference type="GeneID" id="93224389"/>
<dbReference type="RefSeq" id="WP_003126500.1">
    <property type="nucleotide sequence ID" value="NZ_BSYC01000001.1"/>
</dbReference>
<dbReference type="Proteomes" id="UP001183682">
    <property type="component" value="Unassembled WGS sequence"/>
</dbReference>
<evidence type="ECO:0008006" key="10">
    <source>
        <dbReference type="Google" id="ProtNLM"/>
    </source>
</evidence>
<evidence type="ECO:0000313" key="7">
    <source>
        <dbReference type="Proteomes" id="UP000516696"/>
    </source>
</evidence>
<name>A0A1V8YZ83_ENTGA</name>
<evidence type="ECO:0000313" key="5">
    <source>
        <dbReference type="EMBL" id="MDT2691071.1"/>
    </source>
</evidence>
<dbReference type="EMBL" id="CP050485">
    <property type="protein sequence ID" value="QOG27614.1"/>
    <property type="molecule type" value="Genomic_DNA"/>
</dbReference>
<accession>A0A1V8YZ83</accession>
<evidence type="ECO:0000313" key="3">
    <source>
        <dbReference type="EMBL" id="MBA0973804.1"/>
    </source>
</evidence>
<gene>
    <name evidence="6" type="ORF">EGM181_10285</name>
    <name evidence="3" type="ORF">HWH42_14645</name>
    <name evidence="5" type="ORF">P7E30_12900</name>
    <name evidence="4" type="ORF">QRX88_05220</name>
</gene>
<organism evidence="3 8">
    <name type="scientific">Enterococcus gallinarum</name>
    <dbReference type="NCBI Taxonomy" id="1353"/>
    <lineage>
        <taxon>Bacteria</taxon>
        <taxon>Bacillati</taxon>
        <taxon>Bacillota</taxon>
        <taxon>Bacilli</taxon>
        <taxon>Lactobacillales</taxon>
        <taxon>Enterococcaceae</taxon>
        <taxon>Enterococcus</taxon>
    </lineage>
</organism>
<dbReference type="EMBL" id="JABXJK010000078">
    <property type="protein sequence ID" value="MBA0973804.1"/>
    <property type="molecule type" value="Genomic_DNA"/>
</dbReference>
<proteinExistence type="predicted"/>